<protein>
    <submittedName>
        <fullName evidence="2">Uncharacterized protein</fullName>
    </submittedName>
</protein>
<reference evidence="2 3" key="1">
    <citation type="submission" date="2021-12" db="EMBL/GenBank/DDBJ databases">
        <title>Genome sequencing of bacteria with rrn-lacking chromosome and rrn-plasmid.</title>
        <authorList>
            <person name="Anda M."/>
            <person name="Iwasaki W."/>
        </authorList>
    </citation>
    <scope>NUCLEOTIDE SEQUENCE [LARGE SCALE GENOMIC DNA]</scope>
    <source>
        <strain evidence="2 3">NBRC 15940</strain>
    </source>
</reference>
<dbReference type="Proteomes" id="UP001310022">
    <property type="component" value="Unassembled WGS sequence"/>
</dbReference>
<sequence>MKGILGTIMLMFLSASMTFSTDLTKKKMASIEKDVATMTAVMDLNVSQSNQIKELKIQQALKLREIYQTTPAKSPERKEAVKEEWKIFYTALKQVCTKEQIKKWNAHKNKT</sequence>
<accession>A0AAN4VYS4</accession>
<feature type="signal peptide" evidence="1">
    <location>
        <begin position="1"/>
        <end position="20"/>
    </location>
</feature>
<comment type="caution">
    <text evidence="2">The sequence shown here is derived from an EMBL/GenBank/DDBJ whole genome shotgun (WGS) entry which is preliminary data.</text>
</comment>
<evidence type="ECO:0000313" key="2">
    <source>
        <dbReference type="EMBL" id="GJM62504.1"/>
    </source>
</evidence>
<keyword evidence="1" id="KW-0732">Signal</keyword>
<evidence type="ECO:0000256" key="1">
    <source>
        <dbReference type="SAM" id="SignalP"/>
    </source>
</evidence>
<evidence type="ECO:0000313" key="3">
    <source>
        <dbReference type="Proteomes" id="UP001310022"/>
    </source>
</evidence>
<feature type="chain" id="PRO_5043021958" evidence="1">
    <location>
        <begin position="21"/>
        <end position="111"/>
    </location>
</feature>
<dbReference type="RefSeq" id="WP_060688099.1">
    <property type="nucleotide sequence ID" value="NZ_BQKE01000002.1"/>
</dbReference>
<name>A0AAN4VYS4_9BACT</name>
<dbReference type="AlphaFoldDB" id="A0AAN4VYS4"/>
<organism evidence="2 3">
    <name type="scientific">Persicobacter diffluens</name>
    <dbReference type="NCBI Taxonomy" id="981"/>
    <lineage>
        <taxon>Bacteria</taxon>
        <taxon>Pseudomonadati</taxon>
        <taxon>Bacteroidota</taxon>
        <taxon>Cytophagia</taxon>
        <taxon>Cytophagales</taxon>
        <taxon>Persicobacteraceae</taxon>
        <taxon>Persicobacter</taxon>
    </lineage>
</organism>
<dbReference type="EMBL" id="BQKE01000002">
    <property type="protein sequence ID" value="GJM62504.1"/>
    <property type="molecule type" value="Genomic_DNA"/>
</dbReference>
<gene>
    <name evidence="2" type="ORF">PEDI_30560</name>
</gene>
<proteinExistence type="predicted"/>
<keyword evidence="3" id="KW-1185">Reference proteome</keyword>